<feature type="transmembrane region" description="Helical" evidence="10">
    <location>
        <begin position="146"/>
        <end position="164"/>
    </location>
</feature>
<dbReference type="PANTHER" id="PTHR24421">
    <property type="entry name" value="NITRATE/NITRITE SENSOR PROTEIN NARX-RELATED"/>
    <property type="match status" value="1"/>
</dbReference>
<dbReference type="GO" id="GO:0005524">
    <property type="term" value="F:ATP binding"/>
    <property type="evidence" value="ECO:0007669"/>
    <property type="project" value="UniProtKB-KW"/>
</dbReference>
<dbReference type="InterPro" id="IPR011712">
    <property type="entry name" value="Sig_transdc_His_kin_sub3_dim/P"/>
</dbReference>
<evidence type="ECO:0000256" key="2">
    <source>
        <dbReference type="ARBA" id="ARBA00012438"/>
    </source>
</evidence>
<evidence type="ECO:0000256" key="5">
    <source>
        <dbReference type="ARBA" id="ARBA00022741"/>
    </source>
</evidence>
<feature type="transmembrane region" description="Helical" evidence="10">
    <location>
        <begin position="21"/>
        <end position="40"/>
    </location>
</feature>
<keyword evidence="10" id="KW-1133">Transmembrane helix</keyword>
<dbReference type="PANTHER" id="PTHR24421:SF10">
    <property type="entry name" value="NITRATE_NITRITE SENSOR PROTEIN NARQ"/>
    <property type="match status" value="1"/>
</dbReference>
<dbReference type="EC" id="2.7.13.3" evidence="2"/>
<dbReference type="Pfam" id="PF23539">
    <property type="entry name" value="DUF7134"/>
    <property type="match status" value="1"/>
</dbReference>
<dbReference type="GO" id="GO:0000155">
    <property type="term" value="F:phosphorelay sensor kinase activity"/>
    <property type="evidence" value="ECO:0007669"/>
    <property type="project" value="InterPro"/>
</dbReference>
<dbReference type="Pfam" id="PF07730">
    <property type="entry name" value="HisKA_3"/>
    <property type="match status" value="1"/>
</dbReference>
<dbReference type="SUPFAM" id="SSF55874">
    <property type="entry name" value="ATPase domain of HSP90 chaperone/DNA topoisomerase II/histidine kinase"/>
    <property type="match status" value="1"/>
</dbReference>
<name>A0A4Q7KN19_9PSEU</name>
<comment type="caution">
    <text evidence="14">The sequence shown here is derived from an EMBL/GenBank/DDBJ whole genome shotgun (WGS) entry which is preliminary data.</text>
</comment>
<dbReference type="AlphaFoldDB" id="A0A4Q7KN19"/>
<evidence type="ECO:0000256" key="8">
    <source>
        <dbReference type="ARBA" id="ARBA00023012"/>
    </source>
</evidence>
<sequence>MRATYADSVRKLSLWMRRHPVVGDTTIALFLGAFDMLALTSPMGGTTTWIFIVIGGGLILPLVIRRRYPVLSAYLVLIAGVAQLLTHGDAGPTVTDARMRLADIALGISLYTLVAYVGRRAGLLYAGWLALGTGVWAAWRLEEKEWFFGVVVVVVIFAFCWALGEFIGARRAYQNEVEQRVKLLETERDQQAKIAVAEERTRIARELHDVVAHAVSVIIVQADGAAYAVRKNPDVAERAVKTIASTGREALTELRRLLGVLRNDDGDGGEERAPQPGTESLSELAEKVRKIGLPVRLEAAGKLDDLPAGVSLGVYRIVQESLTNTLKHAGPGASATVKVTRDDERVLLEITDNGTGRIAEHTPAAVPGGNGLIGMRERANVFGGTLSAGPRAQGGWRVTAVLPVQDA</sequence>
<keyword evidence="6 14" id="KW-0418">Kinase</keyword>
<keyword evidence="7" id="KW-0067">ATP-binding</keyword>
<keyword evidence="8" id="KW-0902">Two-component regulatory system</keyword>
<feature type="region of interest" description="Disordered" evidence="9">
    <location>
        <begin position="262"/>
        <end position="282"/>
    </location>
</feature>
<keyword evidence="4" id="KW-0808">Transferase</keyword>
<keyword evidence="15" id="KW-1185">Reference proteome</keyword>
<dbReference type="Gene3D" id="1.20.5.1930">
    <property type="match status" value="1"/>
</dbReference>
<feature type="compositionally biased region" description="Basic and acidic residues" evidence="9">
    <location>
        <begin position="262"/>
        <end position="273"/>
    </location>
</feature>
<keyword evidence="10" id="KW-0472">Membrane</keyword>
<feature type="transmembrane region" description="Helical" evidence="10">
    <location>
        <begin position="71"/>
        <end position="87"/>
    </location>
</feature>
<protein>
    <recommendedName>
        <fullName evidence="2">histidine kinase</fullName>
        <ecNumber evidence="2">2.7.13.3</ecNumber>
    </recommendedName>
</protein>
<feature type="transmembrane region" description="Helical" evidence="10">
    <location>
        <begin position="46"/>
        <end position="64"/>
    </location>
</feature>
<comment type="catalytic activity">
    <reaction evidence="1">
        <text>ATP + protein L-histidine = ADP + protein N-phospho-L-histidine.</text>
        <dbReference type="EC" id="2.7.13.3"/>
    </reaction>
</comment>
<evidence type="ECO:0000256" key="4">
    <source>
        <dbReference type="ARBA" id="ARBA00022679"/>
    </source>
</evidence>
<dbReference type="InterPro" id="IPR003594">
    <property type="entry name" value="HATPase_dom"/>
</dbReference>
<feature type="domain" description="DUF7134" evidence="13">
    <location>
        <begin position="13"/>
        <end position="171"/>
    </location>
</feature>
<accession>A0A4Q7KN19</accession>
<dbReference type="Proteomes" id="UP000294257">
    <property type="component" value="Unassembled WGS sequence"/>
</dbReference>
<evidence type="ECO:0000256" key="9">
    <source>
        <dbReference type="SAM" id="MobiDB-lite"/>
    </source>
</evidence>
<evidence type="ECO:0000256" key="3">
    <source>
        <dbReference type="ARBA" id="ARBA00022553"/>
    </source>
</evidence>
<proteinExistence type="predicted"/>
<feature type="domain" description="Histidine kinase/HSP90-like ATPase" evidence="11">
    <location>
        <begin position="310"/>
        <end position="405"/>
    </location>
</feature>
<evidence type="ECO:0000256" key="10">
    <source>
        <dbReference type="SAM" id="Phobius"/>
    </source>
</evidence>
<organism evidence="14 15">
    <name type="scientific">Herbihabitans rhizosphaerae</name>
    <dbReference type="NCBI Taxonomy" id="1872711"/>
    <lineage>
        <taxon>Bacteria</taxon>
        <taxon>Bacillati</taxon>
        <taxon>Actinomycetota</taxon>
        <taxon>Actinomycetes</taxon>
        <taxon>Pseudonocardiales</taxon>
        <taxon>Pseudonocardiaceae</taxon>
        <taxon>Herbihabitans</taxon>
    </lineage>
</organism>
<keyword evidence="3" id="KW-0597">Phosphoprotein</keyword>
<keyword evidence="10" id="KW-0812">Transmembrane</keyword>
<evidence type="ECO:0000256" key="1">
    <source>
        <dbReference type="ARBA" id="ARBA00000085"/>
    </source>
</evidence>
<reference evidence="14 15" key="1">
    <citation type="submission" date="2019-02" db="EMBL/GenBank/DDBJ databases">
        <title>Genomic Encyclopedia of Type Strains, Phase IV (KMG-IV): sequencing the most valuable type-strain genomes for metagenomic binning, comparative biology and taxonomic classification.</title>
        <authorList>
            <person name="Goeker M."/>
        </authorList>
    </citation>
    <scope>NUCLEOTIDE SEQUENCE [LARGE SCALE GENOMIC DNA]</scope>
    <source>
        <strain evidence="14 15">DSM 101727</strain>
    </source>
</reference>
<dbReference type="Pfam" id="PF02518">
    <property type="entry name" value="HATPase_c"/>
    <property type="match status" value="1"/>
</dbReference>
<evidence type="ECO:0000259" key="13">
    <source>
        <dbReference type="Pfam" id="PF23539"/>
    </source>
</evidence>
<dbReference type="InterPro" id="IPR055558">
    <property type="entry name" value="DUF7134"/>
</dbReference>
<dbReference type="GO" id="GO:0046983">
    <property type="term" value="F:protein dimerization activity"/>
    <property type="evidence" value="ECO:0007669"/>
    <property type="project" value="InterPro"/>
</dbReference>
<dbReference type="CDD" id="cd16917">
    <property type="entry name" value="HATPase_UhpB-NarQ-NarX-like"/>
    <property type="match status" value="1"/>
</dbReference>
<dbReference type="InterPro" id="IPR050482">
    <property type="entry name" value="Sensor_HK_TwoCompSys"/>
</dbReference>
<dbReference type="InterPro" id="IPR036890">
    <property type="entry name" value="HATPase_C_sf"/>
</dbReference>
<keyword evidence="5" id="KW-0547">Nucleotide-binding</keyword>
<evidence type="ECO:0000259" key="12">
    <source>
        <dbReference type="Pfam" id="PF07730"/>
    </source>
</evidence>
<dbReference type="Gene3D" id="3.30.565.10">
    <property type="entry name" value="Histidine kinase-like ATPase, C-terminal domain"/>
    <property type="match status" value="1"/>
</dbReference>
<feature type="domain" description="Signal transduction histidine kinase subgroup 3 dimerisation and phosphoacceptor" evidence="12">
    <location>
        <begin position="199"/>
        <end position="264"/>
    </location>
</feature>
<evidence type="ECO:0000256" key="7">
    <source>
        <dbReference type="ARBA" id="ARBA00022840"/>
    </source>
</evidence>
<feature type="transmembrane region" description="Helical" evidence="10">
    <location>
        <begin position="99"/>
        <end position="116"/>
    </location>
</feature>
<dbReference type="EMBL" id="SGWQ01000005">
    <property type="protein sequence ID" value="RZS37716.1"/>
    <property type="molecule type" value="Genomic_DNA"/>
</dbReference>
<dbReference type="GO" id="GO:0016020">
    <property type="term" value="C:membrane"/>
    <property type="evidence" value="ECO:0007669"/>
    <property type="project" value="InterPro"/>
</dbReference>
<evidence type="ECO:0000313" key="15">
    <source>
        <dbReference type="Proteomes" id="UP000294257"/>
    </source>
</evidence>
<evidence type="ECO:0000256" key="6">
    <source>
        <dbReference type="ARBA" id="ARBA00022777"/>
    </source>
</evidence>
<evidence type="ECO:0000259" key="11">
    <source>
        <dbReference type="Pfam" id="PF02518"/>
    </source>
</evidence>
<gene>
    <name evidence="14" type="ORF">EV193_105274</name>
</gene>
<feature type="transmembrane region" description="Helical" evidence="10">
    <location>
        <begin position="123"/>
        <end position="140"/>
    </location>
</feature>
<evidence type="ECO:0000313" key="14">
    <source>
        <dbReference type="EMBL" id="RZS37716.1"/>
    </source>
</evidence>